<proteinExistence type="predicted"/>
<dbReference type="Proteomes" id="UP001165960">
    <property type="component" value="Unassembled WGS sequence"/>
</dbReference>
<reference evidence="1" key="1">
    <citation type="submission" date="2022-04" db="EMBL/GenBank/DDBJ databases">
        <title>Genome of the entomopathogenic fungus Entomophthora muscae.</title>
        <authorList>
            <person name="Elya C."/>
            <person name="Lovett B.R."/>
            <person name="Lee E."/>
            <person name="Macias A.M."/>
            <person name="Hajek A.E."/>
            <person name="De Bivort B.L."/>
            <person name="Kasson M.T."/>
            <person name="De Fine Licht H.H."/>
            <person name="Stajich J.E."/>
        </authorList>
    </citation>
    <scope>NUCLEOTIDE SEQUENCE</scope>
    <source>
        <strain evidence="1">Berkeley</strain>
    </source>
</reference>
<accession>A0ACC2SUF5</accession>
<dbReference type="EMBL" id="QTSX02004319">
    <property type="protein sequence ID" value="KAJ9065893.1"/>
    <property type="molecule type" value="Genomic_DNA"/>
</dbReference>
<keyword evidence="2" id="KW-1185">Reference proteome</keyword>
<sequence>MYMHPNSRRARAPLLATLYTFLTKPALEAMELVHWPMLFEVDLMEVDYFQ</sequence>
<name>A0ACC2SUF5_9FUNG</name>
<organism evidence="1 2">
    <name type="scientific">Entomophthora muscae</name>
    <dbReference type="NCBI Taxonomy" id="34485"/>
    <lineage>
        <taxon>Eukaryota</taxon>
        <taxon>Fungi</taxon>
        <taxon>Fungi incertae sedis</taxon>
        <taxon>Zoopagomycota</taxon>
        <taxon>Entomophthoromycotina</taxon>
        <taxon>Entomophthoromycetes</taxon>
        <taxon>Entomophthorales</taxon>
        <taxon>Entomophthoraceae</taxon>
        <taxon>Entomophthora</taxon>
    </lineage>
</organism>
<evidence type="ECO:0000313" key="1">
    <source>
        <dbReference type="EMBL" id="KAJ9065893.1"/>
    </source>
</evidence>
<gene>
    <name evidence="1" type="ORF">DSO57_1015126</name>
</gene>
<evidence type="ECO:0000313" key="2">
    <source>
        <dbReference type="Proteomes" id="UP001165960"/>
    </source>
</evidence>
<comment type="caution">
    <text evidence="1">The sequence shown here is derived from an EMBL/GenBank/DDBJ whole genome shotgun (WGS) entry which is preliminary data.</text>
</comment>
<protein>
    <submittedName>
        <fullName evidence="1">Uncharacterized protein</fullName>
    </submittedName>
</protein>